<gene>
    <name evidence="1" type="ORF">NADFUDRAFT_51181</name>
</gene>
<dbReference type="PANTHER" id="PTHR28094">
    <property type="entry name" value="MEIOTICALLY UP-REGULATED GENE 113 PROTEIN"/>
    <property type="match status" value="1"/>
</dbReference>
<proteinExistence type="predicted"/>
<dbReference type="PANTHER" id="PTHR28094:SF1">
    <property type="entry name" value="MEIOTICALLY UP-REGULATED GENE 113 PROTEIN"/>
    <property type="match status" value="1"/>
</dbReference>
<dbReference type="Proteomes" id="UP000095009">
    <property type="component" value="Unassembled WGS sequence"/>
</dbReference>
<dbReference type="AlphaFoldDB" id="A0A1E3PKE6"/>
<dbReference type="Pfam" id="PF13455">
    <property type="entry name" value="MUG113"/>
    <property type="match status" value="1"/>
</dbReference>
<dbReference type="EMBL" id="KV454409">
    <property type="protein sequence ID" value="ODQ65903.1"/>
    <property type="molecule type" value="Genomic_DNA"/>
</dbReference>
<evidence type="ECO:0000313" key="2">
    <source>
        <dbReference type="Proteomes" id="UP000095009"/>
    </source>
</evidence>
<dbReference type="OrthoDB" id="4074785at2759"/>
<keyword evidence="2" id="KW-1185">Reference proteome</keyword>
<reference evidence="1 2" key="1">
    <citation type="journal article" date="2016" name="Proc. Natl. Acad. Sci. U.S.A.">
        <title>Comparative genomics of biotechnologically important yeasts.</title>
        <authorList>
            <person name="Riley R."/>
            <person name="Haridas S."/>
            <person name="Wolfe K.H."/>
            <person name="Lopes M.R."/>
            <person name="Hittinger C.T."/>
            <person name="Goeker M."/>
            <person name="Salamov A.A."/>
            <person name="Wisecaver J.H."/>
            <person name="Long T.M."/>
            <person name="Calvey C.H."/>
            <person name="Aerts A.L."/>
            <person name="Barry K.W."/>
            <person name="Choi C."/>
            <person name="Clum A."/>
            <person name="Coughlan A.Y."/>
            <person name="Deshpande S."/>
            <person name="Douglass A.P."/>
            <person name="Hanson S.J."/>
            <person name="Klenk H.-P."/>
            <person name="LaButti K.M."/>
            <person name="Lapidus A."/>
            <person name="Lindquist E.A."/>
            <person name="Lipzen A.M."/>
            <person name="Meier-Kolthoff J.P."/>
            <person name="Ohm R.A."/>
            <person name="Otillar R.P."/>
            <person name="Pangilinan J.L."/>
            <person name="Peng Y."/>
            <person name="Rokas A."/>
            <person name="Rosa C.A."/>
            <person name="Scheuner C."/>
            <person name="Sibirny A.A."/>
            <person name="Slot J.C."/>
            <person name="Stielow J.B."/>
            <person name="Sun H."/>
            <person name="Kurtzman C.P."/>
            <person name="Blackwell M."/>
            <person name="Grigoriev I.V."/>
            <person name="Jeffries T.W."/>
        </authorList>
    </citation>
    <scope>NUCLEOTIDE SEQUENCE [LARGE SCALE GENOMIC DNA]</scope>
    <source>
        <strain evidence="1 2">DSM 6958</strain>
    </source>
</reference>
<accession>A0A1E3PKE6</accession>
<sequence length="288" mass="32618">MQCQALTLKGQQCKNQVSKEIKISSDGHSSLFSSRKPSPSNQVCLVHFNVFNNGNGTMLKFASSIVMSVKDKSSSPGNVAASRLSLNLMERSSLPPSSSGVRSIESHIYIYTFRNSVESANAHVYDHKSNRFMALPKGKQLIKVGYTSRDVNKRLSEWEFKCGHKLVLLNSYNLKESYTSTLETRRRGLFIESLIHDSLKRTYGSGHVVCEGCDSSMVTVVEGKNSFRSLYNVNNPARKHVEWFLINKVQIKSVYNLIDKIIHENNDNPTPYPMTETKIKPKKRWLCF</sequence>
<dbReference type="InterPro" id="IPR053006">
    <property type="entry name" value="Meiosis_regulatory"/>
</dbReference>
<protein>
    <recommendedName>
        <fullName evidence="3">DUF1766-domain-containing protein</fullName>
    </recommendedName>
</protein>
<evidence type="ECO:0008006" key="3">
    <source>
        <dbReference type="Google" id="ProtNLM"/>
    </source>
</evidence>
<organism evidence="1 2">
    <name type="scientific">Nadsonia fulvescens var. elongata DSM 6958</name>
    <dbReference type="NCBI Taxonomy" id="857566"/>
    <lineage>
        <taxon>Eukaryota</taxon>
        <taxon>Fungi</taxon>
        <taxon>Dikarya</taxon>
        <taxon>Ascomycota</taxon>
        <taxon>Saccharomycotina</taxon>
        <taxon>Dipodascomycetes</taxon>
        <taxon>Dipodascales</taxon>
        <taxon>Dipodascales incertae sedis</taxon>
        <taxon>Nadsonia</taxon>
    </lineage>
</organism>
<evidence type="ECO:0000313" key="1">
    <source>
        <dbReference type="EMBL" id="ODQ65903.1"/>
    </source>
</evidence>
<name>A0A1E3PKE6_9ASCO</name>